<dbReference type="Gene3D" id="1.10.1040.20">
    <property type="entry name" value="ProC-like, C-terminal domain"/>
    <property type="match status" value="1"/>
</dbReference>
<dbReference type="InterPro" id="IPR036291">
    <property type="entry name" value="NAD(P)-bd_dom_sf"/>
</dbReference>
<reference evidence="3 4" key="1">
    <citation type="submission" date="2016-02" db="EMBL/GenBank/DDBJ databases">
        <title>Genome sequence of Clostridium thermobutyricum DSM 4928.</title>
        <authorList>
            <person name="Poehlein A."/>
            <person name="Daniel R."/>
        </authorList>
    </citation>
    <scope>NUCLEOTIDE SEQUENCE [LARGE SCALE GENOMIC DNA]</scope>
    <source>
        <strain evidence="3 4">DSM 4928</strain>
    </source>
</reference>
<organism evidence="3 4">
    <name type="scientific">Clostridium thermobutyricum DSM 4928</name>
    <dbReference type="NCBI Taxonomy" id="1121339"/>
    <lineage>
        <taxon>Bacteria</taxon>
        <taxon>Bacillati</taxon>
        <taxon>Bacillota</taxon>
        <taxon>Clostridia</taxon>
        <taxon>Eubacteriales</taxon>
        <taxon>Clostridiaceae</taxon>
        <taxon>Clostridium</taxon>
    </lineage>
</organism>
<dbReference type="EMBL" id="LTAY01000045">
    <property type="protein sequence ID" value="OPX47541.1"/>
    <property type="molecule type" value="Genomic_DNA"/>
</dbReference>
<dbReference type="AlphaFoldDB" id="A0A1V4SUP0"/>
<evidence type="ECO:0000259" key="2">
    <source>
        <dbReference type="Pfam" id="PF10728"/>
    </source>
</evidence>
<dbReference type="Pfam" id="PF03807">
    <property type="entry name" value="F420_oxidored"/>
    <property type="match status" value="1"/>
</dbReference>
<evidence type="ECO:0000259" key="1">
    <source>
        <dbReference type="Pfam" id="PF03807"/>
    </source>
</evidence>
<gene>
    <name evidence="3" type="ORF">CLTHE_18000</name>
</gene>
<dbReference type="SUPFAM" id="SSF51735">
    <property type="entry name" value="NAD(P)-binding Rossmann-fold domains"/>
    <property type="match status" value="1"/>
</dbReference>
<dbReference type="Pfam" id="PF10728">
    <property type="entry name" value="DUF2520"/>
    <property type="match status" value="1"/>
</dbReference>
<dbReference type="SUPFAM" id="SSF48179">
    <property type="entry name" value="6-phosphogluconate dehydrogenase C-terminal domain-like"/>
    <property type="match status" value="1"/>
</dbReference>
<dbReference type="PANTHER" id="PTHR40459:SF1">
    <property type="entry name" value="CONSERVED HYPOTHETICAL ALANINE AND LEUCINE RICH PROTEIN"/>
    <property type="match status" value="1"/>
</dbReference>
<evidence type="ECO:0000313" key="4">
    <source>
        <dbReference type="Proteomes" id="UP000191448"/>
    </source>
</evidence>
<dbReference type="InterPro" id="IPR037108">
    <property type="entry name" value="TM1727-like_C_sf"/>
</dbReference>
<protein>
    <recommendedName>
        <fullName evidence="5">DUF2520 domain-containing protein</fullName>
    </recommendedName>
</protein>
<dbReference type="Gene3D" id="3.40.50.720">
    <property type="entry name" value="NAD(P)-binding Rossmann-like Domain"/>
    <property type="match status" value="1"/>
</dbReference>
<proteinExistence type="predicted"/>
<name>A0A1V4SUP0_9CLOT</name>
<evidence type="ECO:0008006" key="5">
    <source>
        <dbReference type="Google" id="ProtNLM"/>
    </source>
</evidence>
<accession>A0A1V4SUP0</accession>
<feature type="domain" description="Pyrroline-5-carboxylate reductase catalytic N-terminal" evidence="1">
    <location>
        <begin position="2"/>
        <end position="88"/>
    </location>
</feature>
<sequence>MKIGFIGGGKVGFSLGKYLKENNFDVVGYFSKNVDSIKGAANFTNTKEFYSLKEILSESDILFITTTDSEIESVWENLKKLSIKNKIICHCSGALSSEIFKGRENYNVFGYSVHPLFPIKDKYESYKSLKEAVFTVEGDETYINIIISMFSSIGNKVKEINKEDKIKYHKSAVLVSNLVLALISIGVDELESCGFYSDEALDSLYPLIKNNIKNIKEKGLYEALTGPVERGDLEIVKKHLEASTDENKEIYKLLSKKLLEIGKKKNKNKDYKKMEDFLCK</sequence>
<dbReference type="InterPro" id="IPR028939">
    <property type="entry name" value="P5C_Rdtase_cat_N"/>
</dbReference>
<comment type="caution">
    <text evidence="3">The sequence shown here is derived from an EMBL/GenBank/DDBJ whole genome shotgun (WGS) entry which is preliminary data.</text>
</comment>
<dbReference type="OrthoDB" id="9810755at2"/>
<dbReference type="InterPro" id="IPR018931">
    <property type="entry name" value="DUF2520"/>
</dbReference>
<feature type="domain" description="DUF2520" evidence="2">
    <location>
        <begin position="133"/>
        <end position="257"/>
    </location>
</feature>
<dbReference type="Proteomes" id="UP000191448">
    <property type="component" value="Unassembled WGS sequence"/>
</dbReference>
<dbReference type="InterPro" id="IPR008927">
    <property type="entry name" value="6-PGluconate_DH-like_C_sf"/>
</dbReference>
<dbReference type="RefSeq" id="WP_080023006.1">
    <property type="nucleotide sequence ID" value="NZ_LTAY01000045.1"/>
</dbReference>
<evidence type="ECO:0000313" key="3">
    <source>
        <dbReference type="EMBL" id="OPX47541.1"/>
    </source>
</evidence>
<dbReference type="PANTHER" id="PTHR40459">
    <property type="entry name" value="CONSERVED HYPOTHETICAL ALANINE AND LEUCINE RICH PROTEIN"/>
    <property type="match status" value="1"/>
</dbReference>